<accession>A0A7N0RHH0</accession>
<reference evidence="1" key="1">
    <citation type="submission" date="2021-01" db="UniProtKB">
        <authorList>
            <consortium name="EnsemblPlants"/>
        </authorList>
    </citation>
    <scope>IDENTIFICATION</scope>
</reference>
<keyword evidence="2" id="KW-1185">Reference proteome</keyword>
<evidence type="ECO:0000313" key="2">
    <source>
        <dbReference type="Proteomes" id="UP000594263"/>
    </source>
</evidence>
<dbReference type="EnsemblPlants" id="Kaladp0011s0610.1.v1.1">
    <property type="protein sequence ID" value="Kaladp0011s0610.1.v1.1"/>
    <property type="gene ID" value="Kaladp0011s0610.v1.1"/>
</dbReference>
<organism evidence="1 2">
    <name type="scientific">Kalanchoe fedtschenkoi</name>
    <name type="common">Lavender scallops</name>
    <name type="synonym">South American air plant</name>
    <dbReference type="NCBI Taxonomy" id="63787"/>
    <lineage>
        <taxon>Eukaryota</taxon>
        <taxon>Viridiplantae</taxon>
        <taxon>Streptophyta</taxon>
        <taxon>Embryophyta</taxon>
        <taxon>Tracheophyta</taxon>
        <taxon>Spermatophyta</taxon>
        <taxon>Magnoliopsida</taxon>
        <taxon>eudicotyledons</taxon>
        <taxon>Gunneridae</taxon>
        <taxon>Pentapetalae</taxon>
        <taxon>Saxifragales</taxon>
        <taxon>Crassulaceae</taxon>
        <taxon>Kalanchoe</taxon>
    </lineage>
</organism>
<dbReference type="Gramene" id="Kaladp0011s0610.1.v1.1">
    <property type="protein sequence ID" value="Kaladp0011s0610.1.v1.1"/>
    <property type="gene ID" value="Kaladp0011s0610.v1.1"/>
</dbReference>
<dbReference type="Proteomes" id="UP000594263">
    <property type="component" value="Unplaced"/>
</dbReference>
<name>A0A7N0RHH0_KALFE</name>
<sequence>MKYRQHNWAGPSLHLGPFFVPESSARRPRPFLCSDRVVSCETRKMEKGGGGVKKMASACDVEALKKCLEELRQVSSPYSSLQVFLLHRQQLLALDPTTWC</sequence>
<proteinExistence type="predicted"/>
<protein>
    <submittedName>
        <fullName evidence="1">Uncharacterized protein</fullName>
    </submittedName>
</protein>
<dbReference type="AlphaFoldDB" id="A0A7N0RHH0"/>
<evidence type="ECO:0000313" key="1">
    <source>
        <dbReference type="EnsemblPlants" id="Kaladp0011s0610.1.v1.1"/>
    </source>
</evidence>